<dbReference type="OrthoDB" id="2795at2157"/>
<name>A9A4G5_NITMS</name>
<accession>A9A4G5</accession>
<reference evidence="1 2" key="1">
    <citation type="journal article" date="2010" name="Proc. Natl. Acad. Sci. U.S.A.">
        <title>Nitrosopumilus maritimus genome reveals unique mechanisms for nitrification and autotrophy in globally distributed marine crenarchaea.</title>
        <authorList>
            <person name="Walker C.B."/>
            <person name="de la Torre J.R."/>
            <person name="Klotz M.G."/>
            <person name="Urakawa H."/>
            <person name="Pinel N."/>
            <person name="Arp D.J."/>
            <person name="Brochier-Armanet C."/>
            <person name="Chain P.S."/>
            <person name="Chan P.P."/>
            <person name="Gollabgir A."/>
            <person name="Hemp J."/>
            <person name="Hugler M."/>
            <person name="Karr E.A."/>
            <person name="Konneke M."/>
            <person name="Shin M."/>
            <person name="Lawton T.J."/>
            <person name="Lowe T."/>
            <person name="Martens-Habbena W."/>
            <person name="Sayavedra-Soto L.A."/>
            <person name="Lang D."/>
            <person name="Sievert S.M."/>
            <person name="Rosenzweig A.C."/>
            <person name="Manning G."/>
            <person name="Stahl D.A."/>
        </authorList>
    </citation>
    <scope>NUCLEOTIDE SEQUENCE [LARGE SCALE GENOMIC DNA]</scope>
    <source>
        <strain evidence="1 2">SCM1</strain>
    </source>
</reference>
<keyword evidence="2" id="KW-1185">Reference proteome</keyword>
<protein>
    <submittedName>
        <fullName evidence="1">Uncharacterized protein</fullName>
    </submittedName>
</protein>
<dbReference type="EMBL" id="CP000866">
    <property type="protein sequence ID" value="ABX12654.1"/>
    <property type="molecule type" value="Genomic_DNA"/>
</dbReference>
<dbReference type="AlphaFoldDB" id="A9A4G5"/>
<dbReference type="KEGG" id="nmr:Nmar_0758"/>
<dbReference type="GeneID" id="5773277"/>
<proteinExistence type="predicted"/>
<dbReference type="HOGENOM" id="CLU_2765837_0_0_2"/>
<organism evidence="1 2">
    <name type="scientific">Nitrosopumilus maritimus (strain SCM1)</name>
    <dbReference type="NCBI Taxonomy" id="436308"/>
    <lineage>
        <taxon>Archaea</taxon>
        <taxon>Nitrososphaerota</taxon>
        <taxon>Nitrososphaeria</taxon>
        <taxon>Nitrosopumilales</taxon>
        <taxon>Nitrosopumilaceae</taxon>
        <taxon>Nitrosopumilus</taxon>
    </lineage>
</organism>
<evidence type="ECO:0000313" key="1">
    <source>
        <dbReference type="EMBL" id="ABX12654.1"/>
    </source>
</evidence>
<dbReference type="InParanoid" id="A9A4G5"/>
<evidence type="ECO:0000313" key="2">
    <source>
        <dbReference type="Proteomes" id="UP000000792"/>
    </source>
</evidence>
<dbReference type="EnsemblBacteria" id="ABX12654">
    <property type="protein sequence ID" value="ABX12654"/>
    <property type="gene ID" value="Nmar_0758"/>
</dbReference>
<sequence>MDVKEEDKSEESKRNHIKYYRSLAKTISDIREEEKQEQNPVIKNHLEKRIEAMEKDKIRIKEMFPDITDE</sequence>
<dbReference type="Proteomes" id="UP000000792">
    <property type="component" value="Chromosome"/>
</dbReference>
<dbReference type="eggNOG" id="arCOG11725">
    <property type="taxonomic scope" value="Archaea"/>
</dbReference>
<gene>
    <name evidence="1" type="ordered locus">Nmar_0758</name>
</gene>
<dbReference type="RefSeq" id="WP_012215141.1">
    <property type="nucleotide sequence ID" value="NC_010085.1"/>
</dbReference>